<dbReference type="InterPro" id="IPR011004">
    <property type="entry name" value="Trimer_LpxA-like_sf"/>
</dbReference>
<accession>Q5GYH0</accession>
<evidence type="ECO:0000313" key="5">
    <source>
        <dbReference type="EMBL" id="AAW76251.1"/>
    </source>
</evidence>
<dbReference type="InterPro" id="IPR020019">
    <property type="entry name" value="AcTrfase_PglD-like"/>
</dbReference>
<keyword evidence="6" id="KW-1185">Reference proteome</keyword>
<dbReference type="InterPro" id="IPR050179">
    <property type="entry name" value="Trans_hexapeptide_repeat"/>
</dbReference>
<dbReference type="Proteomes" id="UP000006735">
    <property type="component" value="Chromosome"/>
</dbReference>
<dbReference type="SUPFAM" id="SSF51161">
    <property type="entry name" value="Trimeric LpxA-like enzymes"/>
    <property type="match status" value="1"/>
</dbReference>
<evidence type="ECO:0000256" key="1">
    <source>
        <dbReference type="ARBA" id="ARBA00007274"/>
    </source>
</evidence>
<protein>
    <submittedName>
        <fullName evidence="5">Carbonic anhydrases/acetyltransferases, isoleucine patch superfamily</fullName>
    </submittedName>
</protein>
<evidence type="ECO:0000256" key="3">
    <source>
        <dbReference type="ARBA" id="ARBA00022737"/>
    </source>
</evidence>
<name>Q5GYH0_XANOR</name>
<sequence>MQAGSMSAPKQLVIIGAGEFAQIACEYFQHDSHYTVVAFSVERDFLLQHTLAELPVVAYEELEQRYPPEQYEVFVAIPATRLNRLRTRFFQDVVQRGYRCATYVSSRAFVWHNAQIGANCFIFEGNVIQPFTRIGDNCVLWSGNHIGHRTAVRDHVFIASHAVISGYCEIGQGSFIGVNATLSDKVHIAANNIIGAGALVTRHTEAERVYVGSPARAVAGRSSFDVEL</sequence>
<dbReference type="InterPro" id="IPR018357">
    <property type="entry name" value="Hexapep_transf_CS"/>
</dbReference>
<organism evidence="5 6">
    <name type="scientific">Xanthomonas oryzae pv. oryzae (strain KACC10331 / KXO85)</name>
    <dbReference type="NCBI Taxonomy" id="291331"/>
    <lineage>
        <taxon>Bacteria</taxon>
        <taxon>Pseudomonadati</taxon>
        <taxon>Pseudomonadota</taxon>
        <taxon>Gammaproteobacteria</taxon>
        <taxon>Lysobacterales</taxon>
        <taxon>Lysobacteraceae</taxon>
        <taxon>Xanthomonas</taxon>
    </lineage>
</organism>
<evidence type="ECO:0000313" key="6">
    <source>
        <dbReference type="Proteomes" id="UP000006735"/>
    </source>
</evidence>
<dbReference type="InterPro" id="IPR001451">
    <property type="entry name" value="Hexapep"/>
</dbReference>
<evidence type="ECO:0000256" key="4">
    <source>
        <dbReference type="ARBA" id="ARBA00023315"/>
    </source>
</evidence>
<dbReference type="GO" id="GO:0016746">
    <property type="term" value="F:acyltransferase activity"/>
    <property type="evidence" value="ECO:0007669"/>
    <property type="project" value="UniProtKB-KW"/>
</dbReference>
<keyword evidence="4" id="KW-0012">Acyltransferase</keyword>
<reference evidence="5 6" key="1">
    <citation type="journal article" date="2005" name="Nucleic Acids Res.">
        <title>The genome sequence of Xanthomonas oryzae pathovar oryzae KACC10331, the bacterial blight pathogen of rice.</title>
        <authorList>
            <person name="Lee B.M."/>
            <person name="Park Y.J."/>
            <person name="Park D.S."/>
            <person name="Kang H.W."/>
            <person name="Kim J.G."/>
            <person name="Song E.S."/>
            <person name="Park I.C."/>
            <person name="Yoon U.H."/>
            <person name="Hahn J.H."/>
            <person name="Koo B.S."/>
            <person name="Lee G.B."/>
            <person name="Kim H."/>
            <person name="Park H.S."/>
            <person name="Yoon K.O."/>
            <person name="Kim J.H."/>
            <person name="Jung C.H."/>
            <person name="Koh N.H."/>
            <person name="Seo J.S."/>
            <person name="Go S.J."/>
        </authorList>
    </citation>
    <scope>NUCLEOTIDE SEQUENCE [LARGE SCALE GENOMIC DNA]</scope>
    <source>
        <strain evidence="6">KACC10331 / KXO85</strain>
    </source>
</reference>
<dbReference type="EMBL" id="AE013598">
    <property type="protein sequence ID" value="AAW76251.1"/>
    <property type="molecule type" value="Genomic_DNA"/>
</dbReference>
<proteinExistence type="inferred from homology"/>
<dbReference type="AlphaFoldDB" id="Q5GYH0"/>
<keyword evidence="2" id="KW-0808">Transferase</keyword>
<dbReference type="STRING" id="291331.XOO2997"/>
<dbReference type="Gene3D" id="2.160.10.10">
    <property type="entry name" value="Hexapeptide repeat proteins"/>
    <property type="match status" value="1"/>
</dbReference>
<dbReference type="PANTHER" id="PTHR43300:SF4">
    <property type="entry name" value="ACYL-[ACYL-CARRIER-PROTEIN]--UDP-N-ACETYLGLUCOSAMINE O-ACYLTRANSFERASE"/>
    <property type="match status" value="1"/>
</dbReference>
<keyword evidence="3" id="KW-0677">Repeat</keyword>
<dbReference type="PANTHER" id="PTHR43300">
    <property type="entry name" value="ACETYLTRANSFERASE"/>
    <property type="match status" value="1"/>
</dbReference>
<dbReference type="KEGG" id="xoo:XOO2997"/>
<dbReference type="HOGENOM" id="CLU_081811_3_0_6"/>
<dbReference type="PROSITE" id="PS00101">
    <property type="entry name" value="HEXAPEP_TRANSFERASES"/>
    <property type="match status" value="1"/>
</dbReference>
<dbReference type="Gene3D" id="3.40.50.20">
    <property type="match status" value="1"/>
</dbReference>
<dbReference type="Pfam" id="PF00132">
    <property type="entry name" value="Hexapep"/>
    <property type="match status" value="2"/>
</dbReference>
<comment type="similarity">
    <text evidence="1">Belongs to the transferase hexapeptide repeat family.</text>
</comment>
<evidence type="ECO:0000256" key="2">
    <source>
        <dbReference type="ARBA" id="ARBA00022679"/>
    </source>
</evidence>
<gene>
    <name evidence="5" type="primary">PaaY</name>
    <name evidence="5" type="ordered locus">XOO2997</name>
</gene>
<dbReference type="NCBIfam" id="TIGR03570">
    <property type="entry name" value="NeuD_NnaD"/>
    <property type="match status" value="1"/>
</dbReference>
<dbReference type="CDD" id="cd03360">
    <property type="entry name" value="LbH_AT_putative"/>
    <property type="match status" value="1"/>
</dbReference>